<evidence type="ECO:0000313" key="1">
    <source>
        <dbReference type="EMBL" id="TGD95512.1"/>
    </source>
</evidence>
<reference evidence="1 2" key="1">
    <citation type="submission" date="2019-04" db="EMBL/GenBank/DDBJ databases">
        <authorList>
            <person name="Feng G."/>
            <person name="Zhu H."/>
        </authorList>
    </citation>
    <scope>NUCLEOTIDE SEQUENCE [LARGE SCALE GENOMIC DNA]</scope>
    <source>
        <strain evidence="1 2">6HR-1</strain>
    </source>
</reference>
<evidence type="ECO:0000313" key="2">
    <source>
        <dbReference type="Proteomes" id="UP000297535"/>
    </source>
</evidence>
<name>A0A4Z0NIK5_9HYPH</name>
<dbReference type="AlphaFoldDB" id="A0A4Z0NIK5"/>
<organism evidence="1 2">
    <name type="scientific">Methylobacterium nonmethylotrophicum</name>
    <dbReference type="NCBI Taxonomy" id="1141884"/>
    <lineage>
        <taxon>Bacteria</taxon>
        <taxon>Pseudomonadati</taxon>
        <taxon>Pseudomonadota</taxon>
        <taxon>Alphaproteobacteria</taxon>
        <taxon>Hyphomicrobiales</taxon>
        <taxon>Methylobacteriaceae</taxon>
        <taxon>Methylobacterium</taxon>
    </lineage>
</organism>
<dbReference type="Proteomes" id="UP000297535">
    <property type="component" value="Unassembled WGS sequence"/>
</dbReference>
<gene>
    <name evidence="1" type="ORF">EU555_27570</name>
</gene>
<comment type="caution">
    <text evidence="1">The sequence shown here is derived from an EMBL/GenBank/DDBJ whole genome shotgun (WGS) entry which is preliminary data.</text>
</comment>
<dbReference type="EMBL" id="SRLB01000028">
    <property type="protein sequence ID" value="TGD95512.1"/>
    <property type="molecule type" value="Genomic_DNA"/>
</dbReference>
<keyword evidence="2" id="KW-1185">Reference proteome</keyword>
<protein>
    <submittedName>
        <fullName evidence="1">Uncharacterized protein</fullName>
    </submittedName>
</protein>
<proteinExistence type="predicted"/>
<dbReference type="OrthoDB" id="8003682at2"/>
<dbReference type="RefSeq" id="WP_135418595.1">
    <property type="nucleotide sequence ID" value="NZ_SRLB01000028.1"/>
</dbReference>
<accession>A0A4Z0NIK5</accession>
<sequence length="86" mass="9468">MNKHRSAMCADFNRLAWTDAELDALVSVYLADPSLRAVIEMGGKRIDVAAAVMAQRHARAILGDNDATMQQKRLAVRAAILVHPIR</sequence>